<name>A0A1D7TL90_9BACT</name>
<dbReference type="RefSeq" id="WP_069478397.1">
    <property type="nucleotide sequence ID" value="NZ_CP017111.1"/>
</dbReference>
<organism evidence="2 3">
    <name type="scientific">Sulfurospirillum halorespirans DSM 13726</name>
    <dbReference type="NCBI Taxonomy" id="1193502"/>
    <lineage>
        <taxon>Bacteria</taxon>
        <taxon>Pseudomonadati</taxon>
        <taxon>Campylobacterota</taxon>
        <taxon>Epsilonproteobacteria</taxon>
        <taxon>Campylobacterales</taxon>
        <taxon>Sulfurospirillaceae</taxon>
        <taxon>Sulfurospirillum</taxon>
    </lineage>
</organism>
<sequence length="77" mass="8723">MFEEERNISTLSQKIAELLEKYKDLLAQNEALRQEVIKAKALAEAKNVQIAKLEQDLINKDVNADDLLSKIEAVLGR</sequence>
<gene>
    <name evidence="2" type="ORF">SHALO_1982</name>
</gene>
<proteinExistence type="predicted"/>
<dbReference type="PATRIC" id="fig|1193502.14.peg.2014"/>
<dbReference type="Proteomes" id="UP000094609">
    <property type="component" value="Chromosome"/>
</dbReference>
<keyword evidence="1" id="KW-0175">Coiled coil</keyword>
<feature type="coiled-coil region" evidence="1">
    <location>
        <begin position="1"/>
        <end position="56"/>
    </location>
</feature>
<evidence type="ECO:0000313" key="3">
    <source>
        <dbReference type="Proteomes" id="UP000094609"/>
    </source>
</evidence>
<evidence type="ECO:0000313" key="2">
    <source>
        <dbReference type="EMBL" id="AOO65753.1"/>
    </source>
</evidence>
<keyword evidence="3" id="KW-1185">Reference proteome</keyword>
<protein>
    <submittedName>
        <fullName evidence="2">Uncharacterized protein</fullName>
    </submittedName>
</protein>
<accession>A0A1D7TL90</accession>
<dbReference type="KEGG" id="shal:SHALO_1982"/>
<dbReference type="EMBL" id="CP017111">
    <property type="protein sequence ID" value="AOO65753.1"/>
    <property type="molecule type" value="Genomic_DNA"/>
</dbReference>
<dbReference type="AlphaFoldDB" id="A0A1D7TL90"/>
<dbReference type="STRING" id="1193502.SHALO_1982"/>
<evidence type="ECO:0000256" key="1">
    <source>
        <dbReference type="SAM" id="Coils"/>
    </source>
</evidence>
<reference evidence="3" key="1">
    <citation type="submission" date="2016-08" db="EMBL/GenBank/DDBJ databases">
        <title>Complete genome sequence of the organohalide-respiring Epsilonproteobacterium Sulfurospirillum halorespirans.</title>
        <authorList>
            <person name="Goris T."/>
            <person name="Zimmermann J."/>
            <person name="Schenz B."/>
            <person name="Lemos M."/>
            <person name="Hackermueller J."/>
            <person name="Diekert G."/>
        </authorList>
    </citation>
    <scope>NUCLEOTIDE SEQUENCE [LARGE SCALE GENOMIC DNA]</scope>
    <source>
        <strain>DSM 13726</strain>
        <strain evidence="3">PCE-M2</strain>
    </source>
</reference>